<sequence length="364" mass="40574">MNKTIYELQILRFIASMMVLISHVQHEAGEQRFLNLASYTPINPVYWGAGVDVFFVISGFIMYHLCRDQFGLEGAPANFIVRRLVRIVPPYWGATVCMLLAIWLFAGHISHAEIDPWHVLGSFLFFPVENPYGQFYPIMILGWTLQFEFLFYVVFCVGLFFSRKVGLSIIVGAVTLLGLSPLVIHFQSGPMAFWSNSIVLEFVYGIALAEIRARGFRFSAVKGWLVFAVGCGLLSLMHVAGMHFEYGLRAVWVGIPALVMCAGPALIAQRDHATNGLFKRALVFGGDASFALYLSHPFSINLVAIAASRLGVNNPWTYVALATAIALIGAALVYELIERPLTTRLSRALHMRRPRVLEAVPERT</sequence>
<gene>
    <name evidence="3" type="ORF">NS365_05230</name>
</gene>
<name>A0A175RUQ3_9HYPH</name>
<feature type="transmembrane region" description="Helical" evidence="1">
    <location>
        <begin position="45"/>
        <end position="66"/>
    </location>
</feature>
<keyword evidence="1" id="KW-1133">Transmembrane helix</keyword>
<feature type="domain" description="Acyltransferase 3" evidence="2">
    <location>
        <begin position="5"/>
        <end position="334"/>
    </location>
</feature>
<dbReference type="RefSeq" id="WP_058599227.1">
    <property type="nucleotide sequence ID" value="NZ_LDQA01000013.1"/>
</dbReference>
<keyword evidence="1" id="KW-0812">Transmembrane</keyword>
<feature type="transmembrane region" description="Helical" evidence="1">
    <location>
        <begin position="135"/>
        <end position="160"/>
    </location>
</feature>
<feature type="transmembrane region" description="Helical" evidence="1">
    <location>
        <begin position="87"/>
        <end position="106"/>
    </location>
</feature>
<dbReference type="PANTHER" id="PTHR23028:SF131">
    <property type="entry name" value="BLR2367 PROTEIN"/>
    <property type="match status" value="1"/>
</dbReference>
<evidence type="ECO:0000313" key="3">
    <source>
        <dbReference type="EMBL" id="KTR07048.1"/>
    </source>
</evidence>
<protein>
    <recommendedName>
        <fullName evidence="2">Acyltransferase 3 domain-containing protein</fullName>
    </recommendedName>
</protein>
<feature type="transmembrane region" description="Helical" evidence="1">
    <location>
        <begin position="192"/>
        <end position="211"/>
    </location>
</feature>
<organism evidence="3 4">
    <name type="scientific">Aureimonas ureilytica</name>
    <dbReference type="NCBI Taxonomy" id="401562"/>
    <lineage>
        <taxon>Bacteria</taxon>
        <taxon>Pseudomonadati</taxon>
        <taxon>Pseudomonadota</taxon>
        <taxon>Alphaproteobacteria</taxon>
        <taxon>Hyphomicrobiales</taxon>
        <taxon>Aurantimonadaceae</taxon>
        <taxon>Aureimonas</taxon>
    </lineage>
</organism>
<evidence type="ECO:0000256" key="1">
    <source>
        <dbReference type="SAM" id="Phobius"/>
    </source>
</evidence>
<dbReference type="GO" id="GO:0016747">
    <property type="term" value="F:acyltransferase activity, transferring groups other than amino-acyl groups"/>
    <property type="evidence" value="ECO:0007669"/>
    <property type="project" value="InterPro"/>
</dbReference>
<feature type="transmembrane region" description="Helical" evidence="1">
    <location>
        <begin position="250"/>
        <end position="269"/>
    </location>
</feature>
<dbReference type="Proteomes" id="UP000078529">
    <property type="component" value="Unassembled WGS sequence"/>
</dbReference>
<dbReference type="AlphaFoldDB" id="A0A175RUQ3"/>
<proteinExistence type="predicted"/>
<feature type="transmembrane region" description="Helical" evidence="1">
    <location>
        <begin position="316"/>
        <end position="337"/>
    </location>
</feature>
<reference evidence="3 4" key="1">
    <citation type="journal article" date="2016" name="Front. Microbiol.">
        <title>Genomic Resource of Rice Seed Associated Bacteria.</title>
        <authorList>
            <person name="Midha S."/>
            <person name="Bansal K."/>
            <person name="Sharma S."/>
            <person name="Kumar N."/>
            <person name="Patil P.P."/>
            <person name="Chaudhry V."/>
            <person name="Patil P.B."/>
        </authorList>
    </citation>
    <scope>NUCLEOTIDE SEQUENCE [LARGE SCALE GENOMIC DNA]</scope>
    <source>
        <strain evidence="3 4">NS365</strain>
    </source>
</reference>
<keyword evidence="1" id="KW-0472">Membrane</keyword>
<dbReference type="GO" id="GO:0000271">
    <property type="term" value="P:polysaccharide biosynthetic process"/>
    <property type="evidence" value="ECO:0007669"/>
    <property type="project" value="TreeGrafter"/>
</dbReference>
<accession>A0A175RUQ3</accession>
<comment type="caution">
    <text evidence="3">The sequence shown here is derived from an EMBL/GenBank/DDBJ whole genome shotgun (WGS) entry which is preliminary data.</text>
</comment>
<dbReference type="InterPro" id="IPR050879">
    <property type="entry name" value="Acyltransferase_3"/>
</dbReference>
<dbReference type="PATRIC" id="fig|401562.4.peg.656"/>
<dbReference type="PANTHER" id="PTHR23028">
    <property type="entry name" value="ACETYLTRANSFERASE"/>
    <property type="match status" value="1"/>
</dbReference>
<keyword evidence="4" id="KW-1185">Reference proteome</keyword>
<feature type="transmembrane region" description="Helical" evidence="1">
    <location>
        <begin position="223"/>
        <end position="244"/>
    </location>
</feature>
<evidence type="ECO:0000259" key="2">
    <source>
        <dbReference type="Pfam" id="PF01757"/>
    </source>
</evidence>
<feature type="transmembrane region" description="Helical" evidence="1">
    <location>
        <begin position="9"/>
        <end position="25"/>
    </location>
</feature>
<dbReference type="InterPro" id="IPR002656">
    <property type="entry name" value="Acyl_transf_3_dom"/>
</dbReference>
<dbReference type="EMBL" id="LDQA01000013">
    <property type="protein sequence ID" value="KTR07048.1"/>
    <property type="molecule type" value="Genomic_DNA"/>
</dbReference>
<evidence type="ECO:0000313" key="4">
    <source>
        <dbReference type="Proteomes" id="UP000078529"/>
    </source>
</evidence>
<dbReference type="Pfam" id="PF01757">
    <property type="entry name" value="Acyl_transf_3"/>
    <property type="match status" value="1"/>
</dbReference>
<feature type="transmembrane region" description="Helical" evidence="1">
    <location>
        <begin position="167"/>
        <end position="186"/>
    </location>
</feature>
<dbReference type="GO" id="GO:0016020">
    <property type="term" value="C:membrane"/>
    <property type="evidence" value="ECO:0007669"/>
    <property type="project" value="TreeGrafter"/>
</dbReference>